<dbReference type="EMBL" id="CP036402">
    <property type="protein sequence ID" value="QBI19495.1"/>
    <property type="molecule type" value="Genomic_DNA"/>
</dbReference>
<dbReference type="GO" id="GO:0030001">
    <property type="term" value="P:metal ion transport"/>
    <property type="evidence" value="ECO:0007669"/>
    <property type="project" value="InterPro"/>
</dbReference>
<feature type="region of interest" description="Disordered" evidence="6">
    <location>
        <begin position="22"/>
        <end position="88"/>
    </location>
</feature>
<dbReference type="InterPro" id="IPR006128">
    <property type="entry name" value="Lipoprotein_PsaA-like"/>
</dbReference>
<feature type="compositionally biased region" description="Acidic residues" evidence="6">
    <location>
        <begin position="52"/>
        <end position="70"/>
    </location>
</feature>
<evidence type="ECO:0000256" key="1">
    <source>
        <dbReference type="ARBA" id="ARBA00004196"/>
    </source>
</evidence>
<keyword evidence="2 5" id="KW-0813">Transport</keyword>
<evidence type="ECO:0000313" key="7">
    <source>
        <dbReference type="EMBL" id="QBI19495.1"/>
    </source>
</evidence>
<reference evidence="7 8" key="1">
    <citation type="submission" date="2019-01" db="EMBL/GenBank/DDBJ databases">
        <title>Egibacter rhizosphaerae EGI 80759T.</title>
        <authorList>
            <person name="Chen D.-D."/>
            <person name="Tian Y."/>
            <person name="Jiao J.-Y."/>
            <person name="Zhang X.-T."/>
            <person name="Zhang Y.-G."/>
            <person name="Zhang Y."/>
            <person name="Xiao M."/>
            <person name="Shu W.-S."/>
            <person name="Li W.-J."/>
        </authorList>
    </citation>
    <scope>NUCLEOTIDE SEQUENCE [LARGE SCALE GENOMIC DNA]</scope>
    <source>
        <strain evidence="7 8">EGI 80759</strain>
    </source>
</reference>
<dbReference type="InterPro" id="IPR050492">
    <property type="entry name" value="Bact_metal-bind_prot9"/>
</dbReference>
<dbReference type="Proteomes" id="UP000291469">
    <property type="component" value="Chromosome"/>
</dbReference>
<dbReference type="PRINTS" id="PR00690">
    <property type="entry name" value="ADHESNFAMILY"/>
</dbReference>
<feature type="region of interest" description="Disordered" evidence="6">
    <location>
        <begin position="181"/>
        <end position="243"/>
    </location>
</feature>
<feature type="compositionally biased region" description="Basic and acidic residues" evidence="6">
    <location>
        <begin position="181"/>
        <end position="234"/>
    </location>
</feature>
<proteinExistence type="inferred from homology"/>
<name>A0A411YE54_9ACTN</name>
<dbReference type="PANTHER" id="PTHR42953:SF1">
    <property type="entry name" value="METAL-BINDING PROTEIN HI_0362-RELATED"/>
    <property type="match status" value="1"/>
</dbReference>
<dbReference type="Pfam" id="PF01297">
    <property type="entry name" value="ZnuA"/>
    <property type="match status" value="1"/>
</dbReference>
<comment type="similarity">
    <text evidence="5">Belongs to the bacterial solute-binding protein 9 family.</text>
</comment>
<keyword evidence="3" id="KW-0479">Metal-binding</keyword>
<dbReference type="SUPFAM" id="SSF53807">
    <property type="entry name" value="Helical backbone' metal receptor"/>
    <property type="match status" value="1"/>
</dbReference>
<comment type="subcellular location">
    <subcellularLocation>
        <location evidence="1">Cell envelope</location>
    </subcellularLocation>
</comment>
<feature type="compositionally biased region" description="Basic and acidic residues" evidence="6">
    <location>
        <begin position="34"/>
        <end position="51"/>
    </location>
</feature>
<keyword evidence="4" id="KW-0732">Signal</keyword>
<dbReference type="OrthoDB" id="9810636at2"/>
<dbReference type="Gene3D" id="3.40.50.1980">
    <property type="entry name" value="Nitrogenase molybdenum iron protein domain"/>
    <property type="match status" value="3"/>
</dbReference>
<dbReference type="AlphaFoldDB" id="A0A411YE54"/>
<evidence type="ECO:0000256" key="4">
    <source>
        <dbReference type="ARBA" id="ARBA00022729"/>
    </source>
</evidence>
<evidence type="ECO:0000256" key="6">
    <source>
        <dbReference type="SAM" id="MobiDB-lite"/>
    </source>
</evidence>
<evidence type="ECO:0000256" key="3">
    <source>
        <dbReference type="ARBA" id="ARBA00022723"/>
    </source>
</evidence>
<sequence>MRPTGRRTLVTLTGVLGLVLLASCGDDTQQTANESRDDTTEGREESDRDTGSEDIEPEEETGEDGGEDGDADRADADDADEQADDGGLLVVSSVAPIAEPIERVLGDRGEVATLVPDGADSHTYEPSPSDVAPLSEADAFIGNGLGLNDASVDLAEANLPDDAPLVLLGDEALEADDLSHEHWHDHDNGHTHDEDDGHTHDEDDGHTHDDDNGHTHDDDNGHTHDDDGHAHDEDGAPNPHVWTSVPNVTAYVESTAEELADLDPDGADVYQENAANYTEQLDALHEAIADSVETVPDGQRRLVVYHDAWSYFGEEYGLEVTAAVQPGDFSEPSASDVRDIIDQIQAEDVPALFGSEEFPADVVSTIADETGAAYVGDLADDQLPGEPGDVEHSYVGMMVDNVSVIVDSLGGDASALNDVLER</sequence>
<keyword evidence="8" id="KW-1185">Reference proteome</keyword>
<dbReference type="PROSITE" id="PS51257">
    <property type="entry name" value="PROKAR_LIPOPROTEIN"/>
    <property type="match status" value="1"/>
</dbReference>
<dbReference type="GO" id="GO:0007155">
    <property type="term" value="P:cell adhesion"/>
    <property type="evidence" value="ECO:0007669"/>
    <property type="project" value="InterPro"/>
</dbReference>
<dbReference type="GO" id="GO:0046872">
    <property type="term" value="F:metal ion binding"/>
    <property type="evidence" value="ECO:0007669"/>
    <property type="project" value="UniProtKB-KW"/>
</dbReference>
<organism evidence="7 8">
    <name type="scientific">Egibacter rhizosphaerae</name>
    <dbReference type="NCBI Taxonomy" id="1670831"/>
    <lineage>
        <taxon>Bacteria</taxon>
        <taxon>Bacillati</taxon>
        <taxon>Actinomycetota</taxon>
        <taxon>Nitriliruptoria</taxon>
        <taxon>Egibacterales</taxon>
        <taxon>Egibacteraceae</taxon>
        <taxon>Egibacter</taxon>
    </lineage>
</organism>
<accession>A0A411YE54</accession>
<evidence type="ECO:0000313" key="8">
    <source>
        <dbReference type="Proteomes" id="UP000291469"/>
    </source>
</evidence>
<dbReference type="RefSeq" id="WP_131154492.1">
    <property type="nucleotide sequence ID" value="NZ_CP036402.1"/>
</dbReference>
<dbReference type="KEGG" id="erz:ER308_07965"/>
<evidence type="ECO:0000256" key="2">
    <source>
        <dbReference type="ARBA" id="ARBA00022448"/>
    </source>
</evidence>
<dbReference type="InterPro" id="IPR006127">
    <property type="entry name" value="ZnuA-like"/>
</dbReference>
<dbReference type="PRINTS" id="PR00691">
    <property type="entry name" value="ADHESINB"/>
</dbReference>
<gene>
    <name evidence="7" type="ORF">ER308_07965</name>
</gene>
<dbReference type="PANTHER" id="PTHR42953">
    <property type="entry name" value="HIGH-AFFINITY ZINC UPTAKE SYSTEM PROTEIN ZNUA-RELATED"/>
    <property type="match status" value="1"/>
</dbReference>
<protein>
    <submittedName>
        <fullName evidence="7">Zinc ABC transporter substrate-binding protein</fullName>
    </submittedName>
</protein>
<dbReference type="GO" id="GO:0030313">
    <property type="term" value="C:cell envelope"/>
    <property type="evidence" value="ECO:0007669"/>
    <property type="project" value="UniProtKB-SubCell"/>
</dbReference>
<evidence type="ECO:0000256" key="5">
    <source>
        <dbReference type="RuleBase" id="RU003512"/>
    </source>
</evidence>
<dbReference type="InterPro" id="IPR006129">
    <property type="entry name" value="AdhesinB"/>
</dbReference>